<dbReference type="InterPro" id="IPR001845">
    <property type="entry name" value="HTH_ArsR_DNA-bd_dom"/>
</dbReference>
<dbReference type="Pfam" id="PF08220">
    <property type="entry name" value="HTH_DeoR"/>
    <property type="match status" value="1"/>
</dbReference>
<dbReference type="InterPro" id="IPR036390">
    <property type="entry name" value="WH_DNA-bd_sf"/>
</dbReference>
<evidence type="ECO:0000256" key="1">
    <source>
        <dbReference type="ARBA" id="ARBA00023015"/>
    </source>
</evidence>
<gene>
    <name evidence="6" type="ORF">ENJ85_01235</name>
</gene>
<proteinExistence type="predicted"/>
<sequence>MTLAHARRQELLELLQAEGGLRTAELARRLGVSEATVRRDLAELERQGRLRRVHGGA</sequence>
<organism evidence="6">
    <name type="scientific">Oceanithermus profundus</name>
    <dbReference type="NCBI Taxonomy" id="187137"/>
    <lineage>
        <taxon>Bacteria</taxon>
        <taxon>Thermotogati</taxon>
        <taxon>Deinococcota</taxon>
        <taxon>Deinococci</taxon>
        <taxon>Thermales</taxon>
        <taxon>Thermaceae</taxon>
        <taxon>Oceanithermus</taxon>
    </lineage>
</organism>
<dbReference type="SMART" id="SM00420">
    <property type="entry name" value="HTH_DEOR"/>
    <property type="match status" value="1"/>
</dbReference>
<dbReference type="SUPFAM" id="SSF46785">
    <property type="entry name" value="Winged helix' DNA-binding domain"/>
    <property type="match status" value="1"/>
</dbReference>
<keyword evidence="2" id="KW-0238">DNA-binding</keyword>
<protein>
    <submittedName>
        <fullName evidence="6">DeoR/GlpR transcriptional regulator</fullName>
    </submittedName>
</protein>
<dbReference type="AlphaFoldDB" id="A0A7C5WS40"/>
<evidence type="ECO:0000256" key="2">
    <source>
        <dbReference type="ARBA" id="ARBA00023125"/>
    </source>
</evidence>
<dbReference type="PANTHER" id="PTHR30363:SF44">
    <property type="entry name" value="AGA OPERON TRANSCRIPTIONAL REPRESSOR-RELATED"/>
    <property type="match status" value="1"/>
</dbReference>
<dbReference type="InterPro" id="IPR036388">
    <property type="entry name" value="WH-like_DNA-bd_sf"/>
</dbReference>
<dbReference type="PROSITE" id="PS51000">
    <property type="entry name" value="HTH_DEOR_2"/>
    <property type="match status" value="1"/>
</dbReference>
<dbReference type="Gene3D" id="1.10.10.10">
    <property type="entry name" value="Winged helix-like DNA-binding domain superfamily/Winged helix DNA-binding domain"/>
    <property type="match status" value="1"/>
</dbReference>
<accession>A0A7C5WS40</accession>
<dbReference type="InterPro" id="IPR050313">
    <property type="entry name" value="Carb_Metab_HTH_regulators"/>
</dbReference>
<evidence type="ECO:0000259" key="4">
    <source>
        <dbReference type="PROSITE" id="PS50987"/>
    </source>
</evidence>
<dbReference type="PANTHER" id="PTHR30363">
    <property type="entry name" value="HTH-TYPE TRANSCRIPTIONAL REGULATOR SRLR-RELATED"/>
    <property type="match status" value="1"/>
</dbReference>
<evidence type="ECO:0000313" key="6">
    <source>
        <dbReference type="EMBL" id="HHO57775.1"/>
    </source>
</evidence>
<dbReference type="Proteomes" id="UP000886105">
    <property type="component" value="Unassembled WGS sequence"/>
</dbReference>
<reference evidence="6" key="1">
    <citation type="journal article" date="2020" name="mSystems">
        <title>Genome- and Community-Level Interaction Insights into Carbon Utilization and Element Cycling Functions of Hydrothermarchaeota in Hydrothermal Sediment.</title>
        <authorList>
            <person name="Zhou Z."/>
            <person name="Liu Y."/>
            <person name="Xu W."/>
            <person name="Pan J."/>
            <person name="Luo Z.H."/>
            <person name="Li M."/>
        </authorList>
    </citation>
    <scope>NUCLEOTIDE SEQUENCE [LARGE SCALE GENOMIC DNA]</scope>
    <source>
        <strain evidence="6">HyVt-523</strain>
    </source>
</reference>
<dbReference type="GO" id="GO:0003677">
    <property type="term" value="F:DNA binding"/>
    <property type="evidence" value="ECO:0007669"/>
    <property type="project" value="UniProtKB-KW"/>
</dbReference>
<evidence type="ECO:0000259" key="5">
    <source>
        <dbReference type="PROSITE" id="PS51000"/>
    </source>
</evidence>
<dbReference type="InterPro" id="IPR001034">
    <property type="entry name" value="DeoR_HTH"/>
</dbReference>
<dbReference type="PRINTS" id="PR00037">
    <property type="entry name" value="HTHLACR"/>
</dbReference>
<comment type="caution">
    <text evidence="6">The sequence shown here is derived from an EMBL/GenBank/DDBJ whole genome shotgun (WGS) entry which is preliminary data.</text>
</comment>
<dbReference type="InterPro" id="IPR018356">
    <property type="entry name" value="Tscrpt_reg_HTH_DeoR_CS"/>
</dbReference>
<dbReference type="EMBL" id="DRNZ01000080">
    <property type="protein sequence ID" value="HHO57775.1"/>
    <property type="molecule type" value="Genomic_DNA"/>
</dbReference>
<feature type="non-terminal residue" evidence="6">
    <location>
        <position position="57"/>
    </location>
</feature>
<evidence type="ECO:0000256" key="3">
    <source>
        <dbReference type="ARBA" id="ARBA00023163"/>
    </source>
</evidence>
<feature type="domain" description="HTH deoR-type" evidence="5">
    <location>
        <begin position="4"/>
        <end position="57"/>
    </location>
</feature>
<keyword evidence="1" id="KW-0805">Transcription regulation</keyword>
<keyword evidence="3" id="KW-0804">Transcription</keyword>
<name>A0A7C5WS40_9DEIN</name>
<dbReference type="PROSITE" id="PS00894">
    <property type="entry name" value="HTH_DEOR_1"/>
    <property type="match status" value="1"/>
</dbReference>
<feature type="domain" description="HTH arsR-type" evidence="4">
    <location>
        <begin position="1"/>
        <end position="57"/>
    </location>
</feature>
<dbReference type="PROSITE" id="PS50987">
    <property type="entry name" value="HTH_ARSR_2"/>
    <property type="match status" value="1"/>
</dbReference>
<dbReference type="GO" id="GO:0003700">
    <property type="term" value="F:DNA-binding transcription factor activity"/>
    <property type="evidence" value="ECO:0007669"/>
    <property type="project" value="InterPro"/>
</dbReference>